<evidence type="ECO:0000313" key="8">
    <source>
        <dbReference type="EMBL" id="MEL1264335.1"/>
    </source>
</evidence>
<sequence>MTYWLLLHFGIAVAGAWMARHYALRGNLMDHPGERRSHTVATPRGGGIAIVAALLCAGGWLLWNGPDQGQGTLLPAFLVGLVLVAGIGWWDDHRPLSPASRLVVQAVAAGLLAMAAGRDSGDPLAAMIAFAAALVLVNVWNFMDGINGLAASQAAIAACGFAFSLQGDWAWLAAGLLAACLGFLPFNFPRARIFLGDVGSGALGFSLAALLAAGWTRSTAPWPLLCLPLCAFLVDAGFTLLRRMLIGERWWTPHVTHLYQSAARRFGHTAVTVIYAAFGGVTLLLTYLLSQEDARTALAATVCVYMGASAMWGILRRRVRG</sequence>
<feature type="transmembrane region" description="Helical" evidence="7">
    <location>
        <begin position="296"/>
        <end position="315"/>
    </location>
</feature>
<dbReference type="Pfam" id="PF00953">
    <property type="entry name" value="Glycos_transf_4"/>
    <property type="match status" value="1"/>
</dbReference>
<evidence type="ECO:0000256" key="6">
    <source>
        <dbReference type="ARBA" id="ARBA00023136"/>
    </source>
</evidence>
<dbReference type="PANTHER" id="PTHR22926:SF3">
    <property type="entry name" value="UNDECAPRENYL-PHOSPHATE ALPHA-N-ACETYLGLUCOSAMINYL 1-PHOSPHATE TRANSFERASE"/>
    <property type="match status" value="1"/>
</dbReference>
<evidence type="ECO:0000256" key="5">
    <source>
        <dbReference type="ARBA" id="ARBA00022989"/>
    </source>
</evidence>
<evidence type="ECO:0000313" key="9">
    <source>
        <dbReference type="Proteomes" id="UP001459204"/>
    </source>
</evidence>
<proteinExistence type="predicted"/>
<dbReference type="EMBL" id="JBBWWT010000003">
    <property type="protein sequence ID" value="MEL1264335.1"/>
    <property type="molecule type" value="Genomic_DNA"/>
</dbReference>
<reference evidence="8 9" key="1">
    <citation type="submission" date="2024-04" db="EMBL/GenBank/DDBJ databases">
        <title>Draft genome sequence of Pseudoxanthomonas putridarboris WD12.</title>
        <authorList>
            <person name="Oh J."/>
        </authorList>
    </citation>
    <scope>NUCLEOTIDE SEQUENCE [LARGE SCALE GENOMIC DNA]</scope>
    <source>
        <strain evidence="8 9">WD12</strain>
    </source>
</reference>
<keyword evidence="2" id="KW-1003">Cell membrane</keyword>
<keyword evidence="3" id="KW-0808">Transferase</keyword>
<feature type="transmembrane region" description="Helical" evidence="7">
    <location>
        <begin position="270"/>
        <end position="290"/>
    </location>
</feature>
<dbReference type="PANTHER" id="PTHR22926">
    <property type="entry name" value="PHOSPHO-N-ACETYLMURAMOYL-PENTAPEPTIDE-TRANSFERASE"/>
    <property type="match status" value="1"/>
</dbReference>
<feature type="transmembrane region" description="Helical" evidence="7">
    <location>
        <begin position="169"/>
        <end position="186"/>
    </location>
</feature>
<evidence type="ECO:0000256" key="1">
    <source>
        <dbReference type="ARBA" id="ARBA00004651"/>
    </source>
</evidence>
<dbReference type="Proteomes" id="UP001459204">
    <property type="component" value="Unassembled WGS sequence"/>
</dbReference>
<feature type="transmembrane region" description="Helical" evidence="7">
    <location>
        <begin position="193"/>
        <end position="216"/>
    </location>
</feature>
<feature type="transmembrane region" description="Helical" evidence="7">
    <location>
        <begin position="45"/>
        <end position="63"/>
    </location>
</feature>
<keyword evidence="4 7" id="KW-0812">Transmembrane</keyword>
<feature type="transmembrane region" description="Helical" evidence="7">
    <location>
        <begin position="124"/>
        <end position="141"/>
    </location>
</feature>
<evidence type="ECO:0000256" key="2">
    <source>
        <dbReference type="ARBA" id="ARBA00022475"/>
    </source>
</evidence>
<name>A0ABU9J033_9GAMM</name>
<comment type="subcellular location">
    <subcellularLocation>
        <location evidence="1">Cell membrane</location>
        <topology evidence="1">Multi-pass membrane protein</topology>
    </subcellularLocation>
</comment>
<comment type="caution">
    <text evidence="8">The sequence shown here is derived from an EMBL/GenBank/DDBJ whole genome shotgun (WGS) entry which is preliminary data.</text>
</comment>
<protein>
    <submittedName>
        <fullName evidence="8">Lipopolysaccharide biosynthesis protein</fullName>
    </submittedName>
</protein>
<feature type="transmembrane region" description="Helical" evidence="7">
    <location>
        <begin position="146"/>
        <end position="163"/>
    </location>
</feature>
<keyword evidence="6 7" id="KW-0472">Membrane</keyword>
<gene>
    <name evidence="8" type="ORF">AAD027_08125</name>
</gene>
<organism evidence="8 9">
    <name type="scientific">Pseudoxanthomonas putridarboris</name>
    <dbReference type="NCBI Taxonomy" id="752605"/>
    <lineage>
        <taxon>Bacteria</taxon>
        <taxon>Pseudomonadati</taxon>
        <taxon>Pseudomonadota</taxon>
        <taxon>Gammaproteobacteria</taxon>
        <taxon>Lysobacterales</taxon>
        <taxon>Lysobacteraceae</taxon>
        <taxon>Pseudoxanthomonas</taxon>
    </lineage>
</organism>
<dbReference type="RefSeq" id="WP_341725523.1">
    <property type="nucleotide sequence ID" value="NZ_JBBWWT010000003.1"/>
</dbReference>
<feature type="transmembrane region" description="Helical" evidence="7">
    <location>
        <begin position="222"/>
        <end position="241"/>
    </location>
</feature>
<accession>A0ABU9J033</accession>
<evidence type="ECO:0000256" key="3">
    <source>
        <dbReference type="ARBA" id="ARBA00022679"/>
    </source>
</evidence>
<feature type="transmembrane region" description="Helical" evidence="7">
    <location>
        <begin position="6"/>
        <end position="24"/>
    </location>
</feature>
<keyword evidence="9" id="KW-1185">Reference proteome</keyword>
<dbReference type="InterPro" id="IPR000715">
    <property type="entry name" value="Glycosyl_transferase_4"/>
</dbReference>
<keyword evidence="5 7" id="KW-1133">Transmembrane helix</keyword>
<feature type="transmembrane region" description="Helical" evidence="7">
    <location>
        <begin position="69"/>
        <end position="90"/>
    </location>
</feature>
<evidence type="ECO:0000256" key="4">
    <source>
        <dbReference type="ARBA" id="ARBA00022692"/>
    </source>
</evidence>
<evidence type="ECO:0000256" key="7">
    <source>
        <dbReference type="SAM" id="Phobius"/>
    </source>
</evidence>